<name>A0A4Y2RHA7_ARAVE</name>
<dbReference type="GO" id="GO:0015074">
    <property type="term" value="P:DNA integration"/>
    <property type="evidence" value="ECO:0007669"/>
    <property type="project" value="InterPro"/>
</dbReference>
<dbReference type="InterPro" id="IPR040676">
    <property type="entry name" value="DUF5641"/>
</dbReference>
<dbReference type="InterPro" id="IPR043502">
    <property type="entry name" value="DNA/RNA_pol_sf"/>
</dbReference>
<dbReference type="GO" id="GO:0042575">
    <property type="term" value="C:DNA polymerase complex"/>
    <property type="evidence" value="ECO:0007669"/>
    <property type="project" value="UniProtKB-ARBA"/>
</dbReference>
<reference evidence="2 3" key="1">
    <citation type="journal article" date="2019" name="Sci. Rep.">
        <title>Orb-weaving spider Araneus ventricosus genome elucidates the spidroin gene catalogue.</title>
        <authorList>
            <person name="Kono N."/>
            <person name="Nakamura H."/>
            <person name="Ohtoshi R."/>
            <person name="Moran D.A.P."/>
            <person name="Shinohara A."/>
            <person name="Yoshida Y."/>
            <person name="Fujiwara M."/>
            <person name="Mori M."/>
            <person name="Tomita M."/>
            <person name="Arakawa K."/>
        </authorList>
    </citation>
    <scope>NUCLEOTIDE SEQUENCE [LARGE SCALE GENOMIC DNA]</scope>
</reference>
<evidence type="ECO:0000313" key="3">
    <source>
        <dbReference type="Proteomes" id="UP000499080"/>
    </source>
</evidence>
<dbReference type="Pfam" id="PF05380">
    <property type="entry name" value="Peptidase_A17"/>
    <property type="match status" value="1"/>
</dbReference>
<dbReference type="InterPro" id="IPR008042">
    <property type="entry name" value="Retrotrans_Pao"/>
</dbReference>
<dbReference type="Gene3D" id="3.10.10.10">
    <property type="entry name" value="HIV Type 1 Reverse Transcriptase, subunit A, domain 1"/>
    <property type="match status" value="1"/>
</dbReference>
<dbReference type="InterPro" id="IPR000477">
    <property type="entry name" value="RT_dom"/>
</dbReference>
<dbReference type="InterPro" id="IPR001584">
    <property type="entry name" value="Integrase_cat-core"/>
</dbReference>
<dbReference type="SUPFAM" id="SSF53098">
    <property type="entry name" value="Ribonuclease H-like"/>
    <property type="match status" value="1"/>
</dbReference>
<dbReference type="OrthoDB" id="6431044at2759"/>
<dbReference type="Pfam" id="PF18701">
    <property type="entry name" value="DUF5641"/>
    <property type="match status" value="1"/>
</dbReference>
<dbReference type="Proteomes" id="UP000499080">
    <property type="component" value="Unassembled WGS sequence"/>
</dbReference>
<dbReference type="GO" id="GO:0003676">
    <property type="term" value="F:nucleic acid binding"/>
    <property type="evidence" value="ECO:0007669"/>
    <property type="project" value="InterPro"/>
</dbReference>
<dbReference type="SUPFAM" id="SSF56672">
    <property type="entry name" value="DNA/RNA polymerases"/>
    <property type="match status" value="1"/>
</dbReference>
<dbReference type="Pfam" id="PF00078">
    <property type="entry name" value="RVT_1"/>
    <property type="match status" value="1"/>
</dbReference>
<dbReference type="InterPro" id="IPR012337">
    <property type="entry name" value="RNaseH-like_sf"/>
</dbReference>
<dbReference type="PROSITE" id="PS50994">
    <property type="entry name" value="INTEGRASE"/>
    <property type="match status" value="1"/>
</dbReference>
<dbReference type="InterPro" id="IPR036397">
    <property type="entry name" value="RNaseH_sf"/>
</dbReference>
<dbReference type="Gene3D" id="3.30.420.10">
    <property type="entry name" value="Ribonuclease H-like superfamily/Ribonuclease H"/>
    <property type="match status" value="1"/>
</dbReference>
<dbReference type="AlphaFoldDB" id="A0A4Y2RHA7"/>
<keyword evidence="3" id="KW-1185">Reference proteome</keyword>
<dbReference type="PANTHER" id="PTHR47331">
    <property type="entry name" value="PHD-TYPE DOMAIN-CONTAINING PROTEIN"/>
    <property type="match status" value="1"/>
</dbReference>
<dbReference type="InterPro" id="IPR043128">
    <property type="entry name" value="Rev_trsase/Diguanyl_cyclase"/>
</dbReference>
<evidence type="ECO:0000313" key="2">
    <source>
        <dbReference type="EMBL" id="GBN74255.1"/>
    </source>
</evidence>
<feature type="domain" description="Integrase catalytic" evidence="1">
    <location>
        <begin position="849"/>
        <end position="1036"/>
    </location>
</feature>
<organism evidence="2 3">
    <name type="scientific">Araneus ventricosus</name>
    <name type="common">Orbweaver spider</name>
    <name type="synonym">Epeira ventricosa</name>
    <dbReference type="NCBI Taxonomy" id="182803"/>
    <lineage>
        <taxon>Eukaryota</taxon>
        <taxon>Metazoa</taxon>
        <taxon>Ecdysozoa</taxon>
        <taxon>Arthropoda</taxon>
        <taxon>Chelicerata</taxon>
        <taxon>Arachnida</taxon>
        <taxon>Araneae</taxon>
        <taxon>Araneomorphae</taxon>
        <taxon>Entelegynae</taxon>
        <taxon>Araneoidea</taxon>
        <taxon>Araneidae</taxon>
        <taxon>Araneus</taxon>
    </lineage>
</organism>
<evidence type="ECO:0000259" key="1">
    <source>
        <dbReference type="PROSITE" id="PS50994"/>
    </source>
</evidence>
<sequence>MQFESSCKEKLSHSLFGGTCTDIINHDAFTVFLSKTDGTYHCNFKALGQDVICGSIPPVAKGEWLQELRENNISFSDKNDVPIEILIGADIAGKLMTGGFKLLASGPAAIETKLGWTVLGKNGMREISDNSTLLVTSMLNKEALISDLWSLDALGILDPSEKKNKLELQEEARDHFLSTVKVNEEGRFQVSLPWLDNHLPLKDNHVLAVKRLDSTVKRLKAEKLYDAYGEVFNEWKREGIIEVVPKSEIDLPCHYLPHRHVVKENSTTRIRPVFDASDKQKGSPSLNDCLEKGLNLIELIPSILQRFRMNRIVVSEDIRKAFLQISLYPKDKDYLRFLWYGNDGKLKYYRHCRIVFGVTSSPFLLASVIQYLLESTLKELNGNPKYKVDIIEQLKKSFYVDNCSASVKNKLELQQFIQVASDTLATRKLELRGWEYSDPTDNSSSTTNVLGMVWERCSNYLCLSATNITYDLPGILSKREILATTHKVFDPLGIACPVTLIPKILLQRLWKLKLSWDQEVDSNSKSEFCKWLNDLKHLERLKIPRWLNCDLETENVSLHFFCDASKLAYSAVAFIRVQTKDYVQVHLLQAKARVAPSGRKETTIARLELLGAAICARLASSIIKEFEADNIYFWTDSSTVLAWIQRNEIWDVSVHNRIKEIKQLTPIESWTHVPGAMNPADLPSRGCSASYIIASKWWEGPEWLYLSPEEWPKEDFSAVEKEIALEKKKKIVSTLIDLNASDLVLTRFSSYRKTIRLVAWICRFVYNCKHQNKKKDELTVSEINEAENLLIRLIQCESFHGMEDKRIISLNPFIDHGIIRTKTAIFQRDDTSEFRTPAILPSDHPLVKTPPLPGDRVQDASVFQITGIDYAGPILLREYQKAWICLFTCAVYRCVHLELVTSLTTDTFLQAFHRFVARRGKPSIIYTDNGTNFVGACNALASIDFNEVSRQGADERIIWQFIPPGAPWWGGWWERLIGMMKRVLRKILGRACLNYEEMYTVLCNCEAILNDRPLTVVSADSSLTAITPANFLRETQNNSVPVVKHDFNSNFYKRRLRYIQNVYEAFRKRFRQEYLGTLKTSRKKFVRSCKLKEGDIVLIGSDDKKRLNWPLGKIIQLFPGTDGGSRRVRLQVQNGEVIRAVQNLYPLELSSKEELPSKFNQNCRCKNISPEQTPFDDAPVKSDGTIPADIKLPTITKSGRTVRIPRRLDL</sequence>
<dbReference type="Gene3D" id="3.30.70.270">
    <property type="match status" value="1"/>
</dbReference>
<comment type="caution">
    <text evidence="2">The sequence shown here is derived from an EMBL/GenBank/DDBJ whole genome shotgun (WGS) entry which is preliminary data.</text>
</comment>
<proteinExistence type="predicted"/>
<protein>
    <recommendedName>
        <fullName evidence="1">Integrase catalytic domain-containing protein</fullName>
    </recommendedName>
</protein>
<gene>
    <name evidence="2" type="ORF">AVEN_148712_1</name>
</gene>
<dbReference type="GO" id="GO:0071897">
    <property type="term" value="P:DNA biosynthetic process"/>
    <property type="evidence" value="ECO:0007669"/>
    <property type="project" value="UniProtKB-ARBA"/>
</dbReference>
<dbReference type="PANTHER" id="PTHR47331:SF1">
    <property type="entry name" value="GAG-LIKE PROTEIN"/>
    <property type="match status" value="1"/>
</dbReference>
<accession>A0A4Y2RHA7</accession>
<dbReference type="EMBL" id="BGPR01016824">
    <property type="protein sequence ID" value="GBN74255.1"/>
    <property type="molecule type" value="Genomic_DNA"/>
</dbReference>